<organism evidence="3">
    <name type="scientific">Dissoconium aciculare CBS 342.82</name>
    <dbReference type="NCBI Taxonomy" id="1314786"/>
    <lineage>
        <taxon>Eukaryota</taxon>
        <taxon>Fungi</taxon>
        <taxon>Dikarya</taxon>
        <taxon>Ascomycota</taxon>
        <taxon>Pezizomycotina</taxon>
        <taxon>Dothideomycetes</taxon>
        <taxon>Dothideomycetidae</taxon>
        <taxon>Mycosphaerellales</taxon>
        <taxon>Dissoconiaceae</taxon>
        <taxon>Dissoconium</taxon>
    </lineage>
</organism>
<dbReference type="RefSeq" id="XP_033464000.1">
    <property type="nucleotide sequence ID" value="XM_033603599.1"/>
</dbReference>
<protein>
    <submittedName>
        <fullName evidence="3">DUF1760-domain-containing protein</fullName>
    </submittedName>
</protein>
<evidence type="ECO:0000256" key="1">
    <source>
        <dbReference type="SAM" id="MobiDB-lite"/>
    </source>
</evidence>
<feature type="region of interest" description="Disordered" evidence="1">
    <location>
        <begin position="234"/>
        <end position="253"/>
    </location>
</feature>
<dbReference type="InterPro" id="IPR040347">
    <property type="entry name" value="YBP1/2"/>
</dbReference>
<dbReference type="PANTHER" id="PTHR28020">
    <property type="entry name" value="YAP1-BINDING PROTEIN 1-RELATED"/>
    <property type="match status" value="1"/>
</dbReference>
<evidence type="ECO:0000313" key="3">
    <source>
        <dbReference type="RefSeq" id="XP_033464000.1"/>
    </source>
</evidence>
<evidence type="ECO:0000313" key="2">
    <source>
        <dbReference type="Proteomes" id="UP000504637"/>
    </source>
</evidence>
<accession>A0A6J3MGZ5</accession>
<dbReference type="AlphaFoldDB" id="A0A6J3MGZ5"/>
<reference evidence="3" key="1">
    <citation type="submission" date="2020-01" db="EMBL/GenBank/DDBJ databases">
        <authorList>
            <consortium name="DOE Joint Genome Institute"/>
            <person name="Haridas S."/>
            <person name="Albert R."/>
            <person name="Binder M."/>
            <person name="Bloem J."/>
            <person name="Labutti K."/>
            <person name="Salamov A."/>
            <person name="Andreopoulos B."/>
            <person name="Baker S.E."/>
            <person name="Barry K."/>
            <person name="Bills G."/>
            <person name="Bluhm B.H."/>
            <person name="Cannon C."/>
            <person name="Castanera R."/>
            <person name="Culley D.E."/>
            <person name="Daum C."/>
            <person name="Ezra D."/>
            <person name="Gonzalez J.B."/>
            <person name="Henrissat B."/>
            <person name="Kuo A."/>
            <person name="Liang C."/>
            <person name="Lipzen A."/>
            <person name="Lutzoni F."/>
            <person name="Magnuson J."/>
            <person name="Mondo S."/>
            <person name="Nolan M."/>
            <person name="Ohm R."/>
            <person name="Pangilinan J."/>
            <person name="Park H.-J."/>
            <person name="Ramirez L."/>
            <person name="Alfaro M."/>
            <person name="Sun H."/>
            <person name="Tritt A."/>
            <person name="Yoshinaga Y."/>
            <person name="Zwiers L.-H."/>
            <person name="Turgeon B.G."/>
            <person name="Goodwin S.B."/>
            <person name="Spatafora J.W."/>
            <person name="Crous P.W."/>
            <person name="Grigoriev I.V."/>
        </authorList>
    </citation>
    <scope>NUCLEOTIDE SEQUENCE</scope>
    <source>
        <strain evidence="3">CBS 342.82</strain>
    </source>
</reference>
<dbReference type="GO" id="GO:0034599">
    <property type="term" value="P:cellular response to oxidative stress"/>
    <property type="evidence" value="ECO:0007669"/>
    <property type="project" value="InterPro"/>
</dbReference>
<reference evidence="3" key="3">
    <citation type="submission" date="2025-08" db="UniProtKB">
        <authorList>
            <consortium name="RefSeq"/>
        </authorList>
    </citation>
    <scope>IDENTIFICATION</scope>
    <source>
        <strain evidence="3">CBS 342.82</strain>
    </source>
</reference>
<gene>
    <name evidence="3" type="ORF">K489DRAFT_375050</name>
</gene>
<keyword evidence="2" id="KW-1185">Reference proteome</keyword>
<dbReference type="PANTHER" id="PTHR28020:SF1">
    <property type="entry name" value="YAP1-BINDING PROTEIN 1-RELATED"/>
    <property type="match status" value="1"/>
</dbReference>
<dbReference type="InterPro" id="IPR013877">
    <property type="entry name" value="YAP-bd/ALF4/Glomulin"/>
</dbReference>
<name>A0A6J3MGZ5_9PEZI</name>
<dbReference type="Proteomes" id="UP000504637">
    <property type="component" value="Unplaced"/>
</dbReference>
<dbReference type="Pfam" id="PF08568">
    <property type="entry name" value="Kinetochor_Ybp2"/>
    <property type="match status" value="1"/>
</dbReference>
<dbReference type="GeneID" id="54361399"/>
<dbReference type="GO" id="GO:0005737">
    <property type="term" value="C:cytoplasm"/>
    <property type="evidence" value="ECO:0007669"/>
    <property type="project" value="TreeGrafter"/>
</dbReference>
<dbReference type="OrthoDB" id="5396786at2759"/>
<proteinExistence type="predicted"/>
<reference evidence="3" key="2">
    <citation type="submission" date="2020-04" db="EMBL/GenBank/DDBJ databases">
        <authorList>
            <consortium name="NCBI Genome Project"/>
        </authorList>
    </citation>
    <scope>NUCLEOTIDE SEQUENCE</scope>
    <source>
        <strain evidence="3">CBS 342.82</strain>
    </source>
</reference>
<sequence length="672" mass="73856">MTDKPNPLIDALPPKSDYLTYLTIVEYNLNVENLPTLHDVLQDEALTTNIGWDLVHLLVPLLPESEHCLQDVANLGNPREVILKVTESLRLIDYENIQIPESLADQDDEDDIRARADASSYPLKTSLPVGKSEVPGSEQSQAVEAAPPLPLPINQFIALLSMLPILHRRIKTKYPSRFLSTSLQAVLASFSNASSNREEIVDAIVRMVKTMSGVHRPLLPARRSSNMINTTTSAAAKTGADPEGGESSTPAAEDSAIQNKLFQAFVTHVMEEYMLNLPRQDGVSGMAWCSRIMEKLYPDRQVLRAQSFTDRFHTDESLEKIADAVGNLTALAKDLRISDQDLLEVAITVEKLPAHTGDEEEPPKSAEDIPLSRLGSLLLYAARRSSNVLYDGASRDRASFSLFPDHHELIKNCLASPELGAGQLGTEPEALIDSVLALSLVCLEGDSIGVPNSDDDFNHYLQTIAFLSSNCPDANLRGHAHYITTTVLRSQPNDRVRLDFIRDTLEHCPYENLKVSAVGWIKGETIESNPPSPTPEHDHSERSIFASPYALDSLGAYLFPAIQALGPDAHIGDAWIDFQVNVSFYLASLNFLYLLLTAGHLHQRLDIPDLWSNNDVPGSFLQPLRNLATQFQAELKEGGALASESSGSVLAELQLLDETIQKVTKAASRLSI</sequence>